<protein>
    <recommendedName>
        <fullName evidence="7">Extracellular serine-rich protein</fullName>
    </recommendedName>
</protein>
<keyword evidence="1" id="KW-0732">Signal</keyword>
<dbReference type="PANTHER" id="PTHR31002">
    <property type="entry name" value="SERIPAUPERIN"/>
    <property type="match status" value="1"/>
</dbReference>
<feature type="domain" description="Agd3 CBM87" evidence="3">
    <location>
        <begin position="42"/>
        <end position="259"/>
    </location>
</feature>
<evidence type="ECO:0000259" key="3">
    <source>
        <dbReference type="Pfam" id="PF25116"/>
    </source>
</evidence>
<evidence type="ECO:0000256" key="1">
    <source>
        <dbReference type="SAM" id="SignalP"/>
    </source>
</evidence>
<reference evidence="5 6" key="1">
    <citation type="submission" date="2018-10" db="EMBL/GenBank/DDBJ databases">
        <title>Fifty Aureobasidium pullulans genomes reveal a recombining polyextremotolerant generalist.</title>
        <authorList>
            <person name="Gostincar C."/>
            <person name="Turk M."/>
            <person name="Zajc J."/>
            <person name="Gunde-Cimerman N."/>
        </authorList>
    </citation>
    <scope>NUCLEOTIDE SEQUENCE [LARGE SCALE GENOMIC DNA]</scope>
    <source>
        <strain evidence="5 6">EXF-11013</strain>
    </source>
</reference>
<dbReference type="Pfam" id="PF25115">
    <property type="entry name" value="Agd3_CE"/>
    <property type="match status" value="1"/>
</dbReference>
<dbReference type="InterPro" id="IPR056826">
    <property type="entry name" value="Agd3_CE"/>
</dbReference>
<dbReference type="InterPro" id="IPR056827">
    <property type="entry name" value="CBM87_Agd3"/>
</dbReference>
<dbReference type="EMBL" id="QZAL01000206">
    <property type="protein sequence ID" value="THW33559.1"/>
    <property type="molecule type" value="Genomic_DNA"/>
</dbReference>
<dbReference type="AlphaFoldDB" id="A0A1A7ML39"/>
<proteinExistence type="predicted"/>
<dbReference type="PANTHER" id="PTHR31002:SF34">
    <property type="entry name" value="CELL WALL PROTEIN CWP1-RELATED"/>
    <property type="match status" value="1"/>
</dbReference>
<dbReference type="InterPro" id="IPR056825">
    <property type="entry name" value="Agd3_C"/>
</dbReference>
<feature type="chain" id="PRO_5044057908" description="Extracellular serine-rich protein" evidence="1">
    <location>
        <begin position="32"/>
        <end position="712"/>
    </location>
</feature>
<gene>
    <name evidence="5" type="ORF">D6D22_09062</name>
</gene>
<dbReference type="Pfam" id="PF25117">
    <property type="entry name" value="Agd3_C"/>
    <property type="match status" value="1"/>
</dbReference>
<evidence type="ECO:0000259" key="4">
    <source>
        <dbReference type="Pfam" id="PF25117"/>
    </source>
</evidence>
<name>A0A1A7ML39_AURPU</name>
<evidence type="ECO:0000313" key="6">
    <source>
        <dbReference type="Proteomes" id="UP000310687"/>
    </source>
</evidence>
<feature type="domain" description="Agd3 C-terminal" evidence="4">
    <location>
        <begin position="642"/>
        <end position="709"/>
    </location>
</feature>
<evidence type="ECO:0000313" key="5">
    <source>
        <dbReference type="EMBL" id="THW33559.1"/>
    </source>
</evidence>
<feature type="signal peptide" evidence="1">
    <location>
        <begin position="1"/>
        <end position="31"/>
    </location>
</feature>
<evidence type="ECO:0008006" key="7">
    <source>
        <dbReference type="Google" id="ProtNLM"/>
    </source>
</evidence>
<comment type="caution">
    <text evidence="5">The sequence shown here is derived from an EMBL/GenBank/DDBJ whole genome shotgun (WGS) entry which is preliminary data.</text>
</comment>
<feature type="domain" description="Agd3 deacetylase" evidence="2">
    <location>
        <begin position="273"/>
        <end position="639"/>
    </location>
</feature>
<evidence type="ECO:0000259" key="2">
    <source>
        <dbReference type="Pfam" id="PF25115"/>
    </source>
</evidence>
<sequence>MRIPISDRCHLARAASTLVLGVSIFSAVVNGQVSNSTGGTTVANTILIFARDQPSSYSATSGLSGYGIPFQLQLVPQAGITLPTLNSSATQGNFGGFIILGEVSYDYGGNNWASALTADQFQQLYAYQSAFGARMVRIDVYPGPAFGVTPTIPGAGCCAAGVEQLLSFTNTSGFPTANLKQGATISTQGIWHYPATITDPDNVWEVAGLAASSDGTFSNPSSAAVIHQAGKRQEMVWFSSWATNWALTSNYLQHAYIAWLTRGLTVGYRRIYLSTQVDDVHLNTALYQPSNALFRLRPADLQAIADWTPQLNSRLPAGSNYFMELGHNGNGNIVAGITYENTTTCKPDPAIIYTGDMSSTPLEYQKPLGTGIDIWPTTPTLFTWSKACCLIDPLFKWLSTPENLNAFAHVSHTFTHESLNNATYNDTFKEITFNQAWANTTGINKATRWSPGGLIPPAITGMHNGDAIRAWMTNGITSAVGDNTRSVLMNQQNEFWPLISTVASNGYDGLEIIPRWATTIFFNCDLPDCTTAEWVNTSGGKGGFTQLLNDARTTNVRHLMGLHHDPFMFHQANLRNADVNSTTIGSITGQFSLIQIWTEVVTQEMSRLTNWPIISLKHDDIGIDFMNRMARDKCNPNLSYQYSADGKSVTSVTVTANGNSCSAPIPVTLPVGATSNAPGLVRETIGSDPLVIWVPLTGSPVTLNLASPVLLL</sequence>
<dbReference type="Pfam" id="PF25116">
    <property type="entry name" value="CBM87_Agd3"/>
    <property type="match status" value="1"/>
</dbReference>
<dbReference type="InterPro" id="IPR050788">
    <property type="entry name" value="Yeast_SRP1/TIP1_CWP"/>
</dbReference>
<dbReference type="Proteomes" id="UP000310687">
    <property type="component" value="Unassembled WGS sequence"/>
</dbReference>
<accession>A0A1A7ML39</accession>
<organism evidence="5 6">
    <name type="scientific">Aureobasidium pullulans</name>
    <name type="common">Black yeast</name>
    <name type="synonym">Pullularia pullulans</name>
    <dbReference type="NCBI Taxonomy" id="5580"/>
    <lineage>
        <taxon>Eukaryota</taxon>
        <taxon>Fungi</taxon>
        <taxon>Dikarya</taxon>
        <taxon>Ascomycota</taxon>
        <taxon>Pezizomycotina</taxon>
        <taxon>Dothideomycetes</taxon>
        <taxon>Dothideomycetidae</taxon>
        <taxon>Dothideales</taxon>
        <taxon>Saccotheciaceae</taxon>
        <taxon>Aureobasidium</taxon>
    </lineage>
</organism>